<dbReference type="InterPro" id="IPR041522">
    <property type="entry name" value="CdaR_GGDEF"/>
</dbReference>
<dbReference type="Pfam" id="PF17853">
    <property type="entry name" value="GGDEF_2"/>
    <property type="match status" value="1"/>
</dbReference>
<dbReference type="AlphaFoldDB" id="A0A3R5X5U5"/>
<evidence type="ECO:0000313" key="3">
    <source>
        <dbReference type="Proteomes" id="UP000283360"/>
    </source>
</evidence>
<keyword evidence="3" id="KW-1185">Reference proteome</keyword>
<comment type="caution">
    <text evidence="2">The sequence shown here is derived from an EMBL/GenBank/DDBJ whole genome shotgun (WGS) entry which is preliminary data.</text>
</comment>
<evidence type="ECO:0000313" key="2">
    <source>
        <dbReference type="EMBL" id="RGT91220.1"/>
    </source>
</evidence>
<proteinExistence type="predicted"/>
<feature type="domain" description="CdaR GGDEF-like" evidence="1">
    <location>
        <begin position="10"/>
        <end position="133"/>
    </location>
</feature>
<accession>A0A3R5X5U5</accession>
<dbReference type="EMBL" id="QRXJ01000005">
    <property type="protein sequence ID" value="RGT91220.1"/>
    <property type="molecule type" value="Genomic_DNA"/>
</dbReference>
<sequence>MSATEDDTQKMMFQANVQGISMSTKYRYVLFRRADNQEELPNRRKEILEAYRKSSLIKYVRIAMIGENVGILFWEDREEDWEKGHILALLEEFRRRVLKNCPETALEFGYSLDAASLGRIRQSIEKCQKALNMGKMIYPSLFAWEYSQLGALAWLDIPEEELTHMLSAYSVLLKDEKNIELLLRFLNLEEKI</sequence>
<name>A0A3R5X5U5_9FIRM</name>
<protein>
    <recommendedName>
        <fullName evidence="1">CdaR GGDEF-like domain-containing protein</fullName>
    </recommendedName>
</protein>
<evidence type="ECO:0000259" key="1">
    <source>
        <dbReference type="Pfam" id="PF17853"/>
    </source>
</evidence>
<dbReference type="RefSeq" id="WP_117834667.1">
    <property type="nucleotide sequence ID" value="NZ_QRXJ01000005.1"/>
</dbReference>
<organism evidence="2 3">
    <name type="scientific">Coprococcus comes</name>
    <dbReference type="NCBI Taxonomy" id="410072"/>
    <lineage>
        <taxon>Bacteria</taxon>
        <taxon>Bacillati</taxon>
        <taxon>Bacillota</taxon>
        <taxon>Clostridia</taxon>
        <taxon>Lachnospirales</taxon>
        <taxon>Lachnospiraceae</taxon>
        <taxon>Coprococcus</taxon>
    </lineage>
</organism>
<dbReference type="Proteomes" id="UP000283360">
    <property type="component" value="Unassembled WGS sequence"/>
</dbReference>
<reference evidence="2 3" key="1">
    <citation type="submission" date="2018-08" db="EMBL/GenBank/DDBJ databases">
        <title>A genome reference for cultivated species of the human gut microbiota.</title>
        <authorList>
            <person name="Zou Y."/>
            <person name="Xue W."/>
            <person name="Luo G."/>
        </authorList>
    </citation>
    <scope>NUCLEOTIDE SEQUENCE [LARGE SCALE GENOMIC DNA]</scope>
    <source>
        <strain evidence="2 3">AF18-12LB</strain>
    </source>
</reference>
<gene>
    <name evidence="2" type="ORF">DWX03_04855</name>
</gene>